<feature type="signal peptide" evidence="1">
    <location>
        <begin position="1"/>
        <end position="20"/>
    </location>
</feature>
<dbReference type="Pfam" id="PF06764">
    <property type="entry name" value="DUF1223"/>
    <property type="match status" value="1"/>
</dbReference>
<dbReference type="InterPro" id="IPR036249">
    <property type="entry name" value="Thioredoxin-like_sf"/>
</dbReference>
<keyword evidence="3" id="KW-1185">Reference proteome</keyword>
<reference evidence="2" key="1">
    <citation type="submission" date="2021-08" db="EMBL/GenBank/DDBJ databases">
        <title>Hoeflea bacterium WL0058 sp. nov., isolated from the sediment.</title>
        <authorList>
            <person name="Wang L."/>
            <person name="Zhang D."/>
        </authorList>
    </citation>
    <scope>NUCLEOTIDE SEQUENCE</scope>
    <source>
        <strain evidence="2">WL0058</strain>
    </source>
</reference>
<feature type="chain" id="PRO_5042216548" evidence="1">
    <location>
        <begin position="21"/>
        <end position="244"/>
    </location>
</feature>
<accession>A0AAE3D223</accession>
<dbReference type="InterPro" id="IPR010634">
    <property type="entry name" value="DUF1223"/>
</dbReference>
<proteinExistence type="predicted"/>
<evidence type="ECO:0000256" key="1">
    <source>
        <dbReference type="SAM" id="SignalP"/>
    </source>
</evidence>
<dbReference type="PANTHER" id="PTHR36057:SF1">
    <property type="entry name" value="LIPOPROTEIN LIPID ATTACHMENT SITE-LIKE PROTEIN, PUTATIVE (DUF1223)-RELATED"/>
    <property type="match status" value="1"/>
</dbReference>
<dbReference type="EMBL" id="JAICBX010000002">
    <property type="protein sequence ID" value="MBW8638527.1"/>
    <property type="molecule type" value="Genomic_DNA"/>
</dbReference>
<keyword evidence="1" id="KW-0732">Signal</keyword>
<dbReference type="RefSeq" id="WP_220229140.1">
    <property type="nucleotide sequence ID" value="NZ_JAICBX010000002.1"/>
</dbReference>
<gene>
    <name evidence="2" type="ORF">K1W69_15125</name>
</gene>
<dbReference type="AlphaFoldDB" id="A0AAE3D223"/>
<dbReference type="Proteomes" id="UP001196509">
    <property type="component" value="Unassembled WGS sequence"/>
</dbReference>
<protein>
    <submittedName>
        <fullName evidence="2">Thioredoxin family protein</fullName>
    </submittedName>
</protein>
<name>A0AAE3D223_9HYPH</name>
<comment type="caution">
    <text evidence="2">The sequence shown here is derived from an EMBL/GenBank/DDBJ whole genome shotgun (WGS) entry which is preliminary data.</text>
</comment>
<dbReference type="PANTHER" id="PTHR36057">
    <property type="match status" value="1"/>
</dbReference>
<dbReference type="SUPFAM" id="SSF52833">
    <property type="entry name" value="Thioredoxin-like"/>
    <property type="match status" value="1"/>
</dbReference>
<evidence type="ECO:0000313" key="3">
    <source>
        <dbReference type="Proteomes" id="UP001196509"/>
    </source>
</evidence>
<evidence type="ECO:0000313" key="2">
    <source>
        <dbReference type="EMBL" id="MBW8638527.1"/>
    </source>
</evidence>
<organism evidence="2 3">
    <name type="scientific">Flavimaribacter sediminis</name>
    <dbReference type="NCBI Taxonomy" id="2865987"/>
    <lineage>
        <taxon>Bacteria</taxon>
        <taxon>Pseudomonadati</taxon>
        <taxon>Pseudomonadota</taxon>
        <taxon>Alphaproteobacteria</taxon>
        <taxon>Hyphomicrobiales</taxon>
        <taxon>Rhizobiaceae</taxon>
        <taxon>Flavimaribacter</taxon>
    </lineage>
</organism>
<sequence>MQILVALACAAVLAALPAAAGDGRPKGVVELFTSQGCSSCPPADAALGKLVEQGDVVALSYHVDYWNYLGWKDTLSSAESTERQYDYARTLGRKSVYTPQAVLNGRDHMNGADLSGINRTLDTLDDNGKGLTVPVTAVREGDRLNIHIGDGRGKADIIIVYFDEQNTVDVGRGENRGRKITYWHSVRDAQTVGMWDGKAMELVLPMTVMDHERYGGCAILVQKMKSATVPGPIIGASIVTDSPS</sequence>